<proteinExistence type="predicted"/>
<evidence type="ECO:0000259" key="5">
    <source>
        <dbReference type="PROSITE" id="PS50109"/>
    </source>
</evidence>
<dbReference type="Gene3D" id="3.30.565.10">
    <property type="entry name" value="Histidine kinase-like ATPase, C-terminal domain"/>
    <property type="match status" value="1"/>
</dbReference>
<sequence>MSQRDFAADDKQNWQPLRLFNIYRIFVATLFLTLWRFGLAPDALGHLAPRLYIDTLIVYLVLGLLAMIAARLRWPQFQVQATLLASVDVLVVILLAHNSGGVTSGVEVLLIPAIGAVGLLLSELSALFAAAAASLLLLFDQVYLHLSGQQIDSAYTQSGLLGLALFVTAVVSAALAHRARANEALAVRRGLDLANLAELNEHIVEHFNTGLIVAEPHGEIRLINNAAWQLMGHAAGTQLGSLENLSPSLYTTFRQWQATPDGLHRLLAQPGRGMELRVRFIPLGIDNQATLITLEDQAELAAQVQSAKLASLGRLAASIAHEIRNPLSAISHAAQLLNESPTLSPQDKRLVEIIRTQGIRMDAIVEDVLRLSRKDPPRTRPLDLKVWLQTQADELRQRYESQGGNGVELHLHLDDTNLTAVCDEGHLSQIFWSLCENASRYGRRPDDERLVLTFAAHRPPGAPQIRLDVIDQGPGVPPETVSHLFEPFFTTSASGTGLGLYIASELCALNSGHLEYIPMPSGGSCFRSYLPAAREAAPHQIPPIPTSSDASSANARYIEKIDSQVTAMQAQQSPANRRA</sequence>
<dbReference type="SUPFAM" id="SSF47384">
    <property type="entry name" value="Homodimeric domain of signal transducing histidine kinase"/>
    <property type="match status" value="1"/>
</dbReference>
<evidence type="ECO:0000256" key="4">
    <source>
        <dbReference type="SAM" id="Phobius"/>
    </source>
</evidence>
<evidence type="ECO:0000313" key="7">
    <source>
        <dbReference type="Proteomes" id="UP000095342"/>
    </source>
</evidence>
<keyword evidence="3" id="KW-0597">Phosphoprotein</keyword>
<organism evidence="6 7">
    <name type="scientific">Acidihalobacter aeolianus</name>
    <dbReference type="NCBI Taxonomy" id="2792603"/>
    <lineage>
        <taxon>Bacteria</taxon>
        <taxon>Pseudomonadati</taxon>
        <taxon>Pseudomonadota</taxon>
        <taxon>Gammaproteobacteria</taxon>
        <taxon>Chromatiales</taxon>
        <taxon>Ectothiorhodospiraceae</taxon>
        <taxon>Acidihalobacter</taxon>
    </lineage>
</organism>
<dbReference type="PANTHER" id="PTHR43065">
    <property type="entry name" value="SENSOR HISTIDINE KINASE"/>
    <property type="match status" value="1"/>
</dbReference>
<evidence type="ECO:0000256" key="1">
    <source>
        <dbReference type="ARBA" id="ARBA00000085"/>
    </source>
</evidence>
<accession>A0A1D8KAC0</accession>
<feature type="transmembrane region" description="Helical" evidence="4">
    <location>
        <begin position="51"/>
        <end position="70"/>
    </location>
</feature>
<keyword evidence="7" id="KW-1185">Reference proteome</keyword>
<dbReference type="Pfam" id="PF25323">
    <property type="entry name" value="6TM_PilS"/>
    <property type="match status" value="1"/>
</dbReference>
<evidence type="ECO:0000313" key="6">
    <source>
        <dbReference type="EMBL" id="AOV17886.1"/>
    </source>
</evidence>
<feature type="transmembrane region" description="Helical" evidence="4">
    <location>
        <begin position="160"/>
        <end position="179"/>
    </location>
</feature>
<dbReference type="InterPro" id="IPR005467">
    <property type="entry name" value="His_kinase_dom"/>
</dbReference>
<feature type="domain" description="Histidine kinase" evidence="5">
    <location>
        <begin position="318"/>
        <end position="534"/>
    </location>
</feature>
<dbReference type="SMART" id="SM00388">
    <property type="entry name" value="HisKA"/>
    <property type="match status" value="1"/>
</dbReference>
<dbReference type="Proteomes" id="UP000095342">
    <property type="component" value="Chromosome"/>
</dbReference>
<dbReference type="InterPro" id="IPR003594">
    <property type="entry name" value="HATPase_dom"/>
</dbReference>
<feature type="transmembrane region" description="Helical" evidence="4">
    <location>
        <begin position="77"/>
        <end position="97"/>
    </location>
</feature>
<dbReference type="CDD" id="cd00082">
    <property type="entry name" value="HisKA"/>
    <property type="match status" value="1"/>
</dbReference>
<dbReference type="PRINTS" id="PR00344">
    <property type="entry name" value="BCTRLSENSOR"/>
</dbReference>
<dbReference type="KEGG" id="aaeo:BJI67_13200"/>
<gene>
    <name evidence="6" type="ORF">BJI67_13200</name>
</gene>
<dbReference type="Gene3D" id="1.10.287.130">
    <property type="match status" value="1"/>
</dbReference>
<dbReference type="InterPro" id="IPR036890">
    <property type="entry name" value="HATPase_C_sf"/>
</dbReference>
<dbReference type="Pfam" id="PF02518">
    <property type="entry name" value="HATPase_c"/>
    <property type="match status" value="1"/>
</dbReference>
<name>A0A1D8KAC0_9GAMM</name>
<evidence type="ECO:0000256" key="2">
    <source>
        <dbReference type="ARBA" id="ARBA00012438"/>
    </source>
</evidence>
<reference evidence="6 7" key="1">
    <citation type="submission" date="2016-09" db="EMBL/GenBank/DDBJ databases">
        <title>Acidihalobacter prosperus V6 (DSM14174).</title>
        <authorList>
            <person name="Khaleque H.N."/>
            <person name="Ramsay J.P."/>
            <person name="Murphy R.J.T."/>
            <person name="Kaksonen A.H."/>
            <person name="Boxall N.J."/>
            <person name="Watkin E.L.J."/>
        </authorList>
    </citation>
    <scope>NUCLEOTIDE SEQUENCE [LARGE SCALE GENOMIC DNA]</scope>
    <source>
        <strain evidence="6 7">V6</strain>
    </source>
</reference>
<feature type="transmembrane region" description="Helical" evidence="4">
    <location>
        <begin position="109"/>
        <end position="139"/>
    </location>
</feature>
<dbReference type="EC" id="2.7.13.3" evidence="2"/>
<dbReference type="SMART" id="SM00387">
    <property type="entry name" value="HATPase_c"/>
    <property type="match status" value="1"/>
</dbReference>
<keyword evidence="4" id="KW-0472">Membrane</keyword>
<dbReference type="Pfam" id="PF00512">
    <property type="entry name" value="HisKA"/>
    <property type="match status" value="1"/>
</dbReference>
<keyword evidence="4" id="KW-0812">Transmembrane</keyword>
<dbReference type="PANTHER" id="PTHR43065:SF52">
    <property type="entry name" value="SENSOR PROTEIN KINASE PILS"/>
    <property type="match status" value="1"/>
</dbReference>
<feature type="transmembrane region" description="Helical" evidence="4">
    <location>
        <begin position="21"/>
        <end position="39"/>
    </location>
</feature>
<comment type="catalytic activity">
    <reaction evidence="1">
        <text>ATP + protein L-histidine = ADP + protein N-phospho-L-histidine.</text>
        <dbReference type="EC" id="2.7.13.3"/>
    </reaction>
</comment>
<dbReference type="InterPro" id="IPR036097">
    <property type="entry name" value="HisK_dim/P_sf"/>
</dbReference>
<protein>
    <recommendedName>
        <fullName evidence="2">histidine kinase</fullName>
        <ecNumber evidence="2">2.7.13.3</ecNumber>
    </recommendedName>
</protein>
<dbReference type="PROSITE" id="PS50109">
    <property type="entry name" value="HIS_KIN"/>
    <property type="match status" value="1"/>
</dbReference>
<dbReference type="EMBL" id="CP017448">
    <property type="protein sequence ID" value="AOV17886.1"/>
    <property type="molecule type" value="Genomic_DNA"/>
</dbReference>
<dbReference type="InterPro" id="IPR004358">
    <property type="entry name" value="Sig_transdc_His_kin-like_C"/>
</dbReference>
<dbReference type="SUPFAM" id="SSF55874">
    <property type="entry name" value="ATPase domain of HSP90 chaperone/DNA topoisomerase II/histidine kinase"/>
    <property type="match status" value="1"/>
</dbReference>
<dbReference type="GO" id="GO:0000155">
    <property type="term" value="F:phosphorelay sensor kinase activity"/>
    <property type="evidence" value="ECO:0007669"/>
    <property type="project" value="InterPro"/>
</dbReference>
<dbReference type="RefSeq" id="WP_070073416.1">
    <property type="nucleotide sequence ID" value="NZ_CP017448.1"/>
</dbReference>
<dbReference type="InterPro" id="IPR003661">
    <property type="entry name" value="HisK_dim/P_dom"/>
</dbReference>
<evidence type="ECO:0000256" key="3">
    <source>
        <dbReference type="ARBA" id="ARBA00022553"/>
    </source>
</evidence>
<dbReference type="AlphaFoldDB" id="A0A1D8KAC0"/>
<keyword evidence="4" id="KW-1133">Transmembrane helix</keyword>